<proteinExistence type="predicted"/>
<sequence>MHSGKTTYSEETLVKIIKQDKQQRDFVYKTGLNILHKSFNSNPKDSCVPGGFYYTTLNRGHNYYHYGTLLVIVKIPDDAQIVQDPDETYGKKWRTDKIILCEEYPLFDVKTIEKFNLKITPDYIIEACVNGKMTVALLKFLRDTTFVQLEHYELVIIHCACEYNQFDVLGWLCPPDPKR</sequence>
<accession>A0A6C0E724</accession>
<reference evidence="1" key="1">
    <citation type="journal article" date="2020" name="Nature">
        <title>Giant virus diversity and host interactions through global metagenomics.</title>
        <authorList>
            <person name="Schulz F."/>
            <person name="Roux S."/>
            <person name="Paez-Espino D."/>
            <person name="Jungbluth S."/>
            <person name="Walsh D.A."/>
            <person name="Denef V.J."/>
            <person name="McMahon K.D."/>
            <person name="Konstantinidis K.T."/>
            <person name="Eloe-Fadrosh E.A."/>
            <person name="Kyrpides N.C."/>
            <person name="Woyke T."/>
        </authorList>
    </citation>
    <scope>NUCLEOTIDE SEQUENCE</scope>
    <source>
        <strain evidence="1">GVMAG-M-3300023179-150</strain>
    </source>
</reference>
<dbReference type="AlphaFoldDB" id="A0A6C0E724"/>
<organism evidence="1">
    <name type="scientific">viral metagenome</name>
    <dbReference type="NCBI Taxonomy" id="1070528"/>
    <lineage>
        <taxon>unclassified sequences</taxon>
        <taxon>metagenomes</taxon>
        <taxon>organismal metagenomes</taxon>
    </lineage>
</organism>
<dbReference type="EMBL" id="MN739746">
    <property type="protein sequence ID" value="QHT24532.1"/>
    <property type="molecule type" value="Genomic_DNA"/>
</dbReference>
<evidence type="ECO:0000313" key="1">
    <source>
        <dbReference type="EMBL" id="QHT24532.1"/>
    </source>
</evidence>
<protein>
    <submittedName>
        <fullName evidence="1">Uncharacterized protein</fullName>
    </submittedName>
</protein>
<name>A0A6C0E724_9ZZZZ</name>